<feature type="domain" description="Deoxyribonuclease NucA/NucB" evidence="2">
    <location>
        <begin position="361"/>
        <end position="448"/>
    </location>
</feature>
<keyword evidence="4" id="KW-1185">Reference proteome</keyword>
<dbReference type="AlphaFoldDB" id="A0A9W6QFZ3"/>
<feature type="region of interest" description="Disordered" evidence="1">
    <location>
        <begin position="205"/>
        <end position="224"/>
    </location>
</feature>
<proteinExistence type="predicted"/>
<comment type="caution">
    <text evidence="3">The sequence shown here is derived from an EMBL/GenBank/DDBJ whole genome shotgun (WGS) entry which is preliminary data.</text>
</comment>
<reference evidence="3" key="1">
    <citation type="submission" date="2023-02" db="EMBL/GenBank/DDBJ databases">
        <title>Actinokineospora globicatena NBRC 15670.</title>
        <authorList>
            <person name="Ichikawa N."/>
            <person name="Sato H."/>
            <person name="Tonouchi N."/>
        </authorList>
    </citation>
    <scope>NUCLEOTIDE SEQUENCE</scope>
    <source>
        <strain evidence="3">NBRC 15670</strain>
    </source>
</reference>
<dbReference type="EMBL" id="BSSD01000001">
    <property type="protein sequence ID" value="GLW89738.1"/>
    <property type="molecule type" value="Genomic_DNA"/>
</dbReference>
<organism evidence="3 4">
    <name type="scientific">Actinokineospora globicatena</name>
    <dbReference type="NCBI Taxonomy" id="103729"/>
    <lineage>
        <taxon>Bacteria</taxon>
        <taxon>Bacillati</taxon>
        <taxon>Actinomycetota</taxon>
        <taxon>Actinomycetes</taxon>
        <taxon>Pseudonocardiales</taxon>
        <taxon>Pseudonocardiaceae</taxon>
        <taxon>Actinokineospora</taxon>
    </lineage>
</organism>
<evidence type="ECO:0000256" key="1">
    <source>
        <dbReference type="SAM" id="MobiDB-lite"/>
    </source>
</evidence>
<dbReference type="Proteomes" id="UP001165042">
    <property type="component" value="Unassembled WGS sequence"/>
</dbReference>
<sequence length="452" mass="49101">MLTTTVSSHAGAVSKAKNDYVTLTTISMRDSTGISGLADTDTIPRSHWGDARSAPTRPRRSAAELAELRKPGTLAPDLRTGVPGVRGATDFKPVRDPVTHAECKNYFLNVPSPAPGYWYKNRFNACHGTTLLSEHFVVRNGRPTKVGAALVDVTFIVSMQENARTAAVSVNLTNWRFIETYPTTNAWTFGANCWDIDASGPSCDPSTVSRSDTPGAWQADGDHGATVTIPTTGVVQPESHGDEQRQHYDFNVYFYLPSSPGANTFYDGPNAIGRCDQARTAVSPNYARASDCVFHQQAGIFTLDASDGAVRESALLIRDAQNNVAATKPGTPGTWIPGKLGTPYPLHRLYYDTVGRDNNRSAAIAKCVEHFGPNYTQRNDPNEPTATNDCDEYPFSATYQGVQMTINAGGNRSYAVRPVHSAQNQNAGNQLGQYLADDHILEEDAYYVNVIN</sequence>
<protein>
    <recommendedName>
        <fullName evidence="2">Deoxyribonuclease NucA/NucB domain-containing protein</fullName>
    </recommendedName>
</protein>
<evidence type="ECO:0000259" key="2">
    <source>
        <dbReference type="Pfam" id="PF14040"/>
    </source>
</evidence>
<gene>
    <name evidence="3" type="ORF">Aglo03_05540</name>
</gene>
<evidence type="ECO:0000313" key="4">
    <source>
        <dbReference type="Proteomes" id="UP001165042"/>
    </source>
</evidence>
<accession>A0A9W6QFZ3</accession>
<name>A0A9W6QFZ3_9PSEU</name>
<dbReference type="Pfam" id="PF14040">
    <property type="entry name" value="DNase_NucA_NucB"/>
    <property type="match status" value="1"/>
</dbReference>
<evidence type="ECO:0000313" key="3">
    <source>
        <dbReference type="EMBL" id="GLW89738.1"/>
    </source>
</evidence>
<dbReference type="InterPro" id="IPR029476">
    <property type="entry name" value="DNase_NucA_NucB"/>
</dbReference>